<feature type="region of interest" description="Disordered" evidence="3">
    <location>
        <begin position="1"/>
        <end position="29"/>
    </location>
</feature>
<feature type="domain" description="HTH tetR-type" evidence="4">
    <location>
        <begin position="28"/>
        <end position="88"/>
    </location>
</feature>
<gene>
    <name evidence="5" type="ORF">FH965_05085</name>
</gene>
<proteinExistence type="predicted"/>
<dbReference type="RefSeq" id="WP_144001591.1">
    <property type="nucleotide sequence ID" value="NZ_CP040916.1"/>
</dbReference>
<dbReference type="PANTHER" id="PTHR30055">
    <property type="entry name" value="HTH-TYPE TRANSCRIPTIONAL REGULATOR RUTR"/>
    <property type="match status" value="1"/>
</dbReference>
<evidence type="ECO:0000256" key="3">
    <source>
        <dbReference type="SAM" id="MobiDB-lite"/>
    </source>
</evidence>
<evidence type="ECO:0000313" key="5">
    <source>
        <dbReference type="EMBL" id="QDQ10006.1"/>
    </source>
</evidence>
<evidence type="ECO:0000256" key="2">
    <source>
        <dbReference type="PROSITE-ProRule" id="PRU00335"/>
    </source>
</evidence>
<dbReference type="SUPFAM" id="SSF46689">
    <property type="entry name" value="Homeodomain-like"/>
    <property type="match status" value="1"/>
</dbReference>
<dbReference type="InterPro" id="IPR001647">
    <property type="entry name" value="HTH_TetR"/>
</dbReference>
<protein>
    <submittedName>
        <fullName evidence="5">TetR family transcriptional regulator</fullName>
    </submittedName>
</protein>
<evidence type="ECO:0000256" key="1">
    <source>
        <dbReference type="ARBA" id="ARBA00023125"/>
    </source>
</evidence>
<feature type="DNA-binding region" description="H-T-H motif" evidence="2">
    <location>
        <begin position="51"/>
        <end position="70"/>
    </location>
</feature>
<dbReference type="GO" id="GO:0000976">
    <property type="term" value="F:transcription cis-regulatory region binding"/>
    <property type="evidence" value="ECO:0007669"/>
    <property type="project" value="TreeGrafter"/>
</dbReference>
<dbReference type="Gene3D" id="1.10.357.10">
    <property type="entry name" value="Tetracycline Repressor, domain 2"/>
    <property type="match status" value="1"/>
</dbReference>
<reference evidence="5 6" key="1">
    <citation type="journal article" date="2019" name="J. Ind. Microbiol. Biotechnol.">
        <title>The complete genomic sequence of Streptomyces spectabilis NRRL-2792 and identification of secondary metabolite biosynthetic gene clusters.</title>
        <authorList>
            <person name="Sinha A."/>
            <person name="Phillips-Salemka S."/>
            <person name="Niraula T.A."/>
            <person name="Short K.A."/>
            <person name="Niraula N.P."/>
        </authorList>
    </citation>
    <scope>NUCLEOTIDE SEQUENCE [LARGE SCALE GENOMIC DNA]</scope>
    <source>
        <strain evidence="5 6">NRRL 2792</strain>
    </source>
</reference>
<dbReference type="Pfam" id="PF00440">
    <property type="entry name" value="TetR_N"/>
    <property type="match status" value="1"/>
</dbReference>
<evidence type="ECO:0000259" key="4">
    <source>
        <dbReference type="PROSITE" id="PS50977"/>
    </source>
</evidence>
<dbReference type="InterPro" id="IPR050109">
    <property type="entry name" value="HTH-type_TetR-like_transc_reg"/>
</dbReference>
<dbReference type="InterPro" id="IPR009057">
    <property type="entry name" value="Homeodomain-like_sf"/>
</dbReference>
<feature type="compositionally biased region" description="Polar residues" evidence="3">
    <location>
        <begin position="9"/>
        <end position="18"/>
    </location>
</feature>
<sequence>MRAHERGRTTLNEPTTEPVTDGRRAKGERRRRALIEATVRVIARDGAAGVTHRTVAREAELPTTATTYYFSSIDALLTAALTQCMEEDSARIEALVAAPGGDKRRVLAELMAEILSPPGHLLAEFELYLLAVRRPEQRAATRRWQEALAAFARQFTHEPLRVKLFAQSYDGLLLQGLLADKPPTADEFEELLRELLPDPGGAALTRRA</sequence>
<dbReference type="Proteomes" id="UP000316806">
    <property type="component" value="Chromosome"/>
</dbReference>
<dbReference type="PANTHER" id="PTHR30055:SF231">
    <property type="entry name" value="TRANSCRIPTIONAL REGULATORY PROTEIN (PROBABLY DEOR-FAMILY)-RELATED"/>
    <property type="match status" value="1"/>
</dbReference>
<dbReference type="EMBL" id="CP040916">
    <property type="protein sequence ID" value="QDQ10006.1"/>
    <property type="molecule type" value="Genomic_DNA"/>
</dbReference>
<evidence type="ECO:0000313" key="6">
    <source>
        <dbReference type="Proteomes" id="UP000316806"/>
    </source>
</evidence>
<dbReference type="InterPro" id="IPR041583">
    <property type="entry name" value="TetR_C_31"/>
</dbReference>
<dbReference type="AlphaFoldDB" id="A0A516R2X3"/>
<dbReference type="Pfam" id="PF17940">
    <property type="entry name" value="TetR_C_31"/>
    <property type="match status" value="1"/>
</dbReference>
<dbReference type="PROSITE" id="PS50977">
    <property type="entry name" value="HTH_TETR_2"/>
    <property type="match status" value="1"/>
</dbReference>
<accession>A0A516R2X3</accession>
<keyword evidence="1 2" id="KW-0238">DNA-binding</keyword>
<organism evidence="5 6">
    <name type="scientific">Streptomyces spectabilis</name>
    <dbReference type="NCBI Taxonomy" id="68270"/>
    <lineage>
        <taxon>Bacteria</taxon>
        <taxon>Bacillati</taxon>
        <taxon>Actinomycetota</taxon>
        <taxon>Actinomycetes</taxon>
        <taxon>Kitasatosporales</taxon>
        <taxon>Streptomycetaceae</taxon>
        <taxon>Streptomyces</taxon>
    </lineage>
</organism>
<name>A0A516R2X3_STRST</name>
<dbReference type="GO" id="GO:0003700">
    <property type="term" value="F:DNA-binding transcription factor activity"/>
    <property type="evidence" value="ECO:0007669"/>
    <property type="project" value="TreeGrafter"/>
</dbReference>